<dbReference type="EMBL" id="JADCNL010000009">
    <property type="protein sequence ID" value="KAG0467174.1"/>
    <property type="molecule type" value="Genomic_DNA"/>
</dbReference>
<evidence type="ECO:0000313" key="3">
    <source>
        <dbReference type="EMBL" id="KAG0467174.1"/>
    </source>
</evidence>
<dbReference type="OrthoDB" id="330671at2759"/>
<dbReference type="GO" id="GO:0051225">
    <property type="term" value="P:spindle assembly"/>
    <property type="evidence" value="ECO:0007669"/>
    <property type="project" value="TreeGrafter"/>
</dbReference>
<gene>
    <name evidence="3" type="ORF">HPP92_018754</name>
</gene>
<keyword evidence="4" id="KW-1185">Reference proteome</keyword>
<accession>A0A835QCM3</accession>
<dbReference type="AlphaFoldDB" id="A0A835QCM3"/>
<evidence type="ECO:0000256" key="2">
    <source>
        <dbReference type="SAM" id="MobiDB-lite"/>
    </source>
</evidence>
<dbReference type="InterPro" id="IPR007573">
    <property type="entry name" value="QWRF"/>
</dbReference>
<dbReference type="GO" id="GO:0005737">
    <property type="term" value="C:cytoplasm"/>
    <property type="evidence" value="ECO:0007669"/>
    <property type="project" value="TreeGrafter"/>
</dbReference>
<sequence length="515" mass="56205">MVADLTASKRGNARPLSKTLTALTTMEKDNTSAAAAAGRRSRGKEIKSRSLCAVLLSTSKSNSSTTSTIYPSSSCSSIPRRFPSPLQNPLRKTLSALPQRESLSVDRTFINFAGAGSNVDSSAAERTPLRMTTRSLSVSFQGKSFFFQTSKAKPTSRKLNSGCQKPTAMKDFQTGEQQPYLLPLSRSTESNLVSKSFDCSAEGKEPILVKVRLLQNSFVSFDIIDHSHSLSLDSDCLSSGSNSSLLEPGVLPKLRTKVRGICVPARFRQETENPQKLSAVKHQPSAYTQMAFPRSPPSLPIENIKPSSSRDATTSRIRGNIIDGISNASTGNAPSIIRFASALRRTKKSERRIEDAHMLRLFHNRYLQLRFINARAESAHSTQLVKTMIACLEEWSMLDEDHEISLTGTVKALKASTLRLPVVGRAKVDIHEVKEAVDSAIVLMQAMSASMCSLLPHAEGISSQSAELTKVTMLEQTLLNQCSVLLSISAELHVKQCSLRGCILQHGRKGSLLQL</sequence>
<feature type="region of interest" description="Disordered" evidence="2">
    <location>
        <begin position="61"/>
        <end position="80"/>
    </location>
</feature>
<dbReference type="GO" id="GO:0005880">
    <property type="term" value="C:nuclear microtubule"/>
    <property type="evidence" value="ECO:0007669"/>
    <property type="project" value="TreeGrafter"/>
</dbReference>
<comment type="similarity">
    <text evidence="1">Belongs to the QWRF family.</text>
</comment>
<protein>
    <submittedName>
        <fullName evidence="3">Uncharacterized protein</fullName>
    </submittedName>
</protein>
<evidence type="ECO:0000256" key="1">
    <source>
        <dbReference type="ARBA" id="ARBA00010016"/>
    </source>
</evidence>
<organism evidence="3 4">
    <name type="scientific">Vanilla planifolia</name>
    <name type="common">Vanilla</name>
    <dbReference type="NCBI Taxonomy" id="51239"/>
    <lineage>
        <taxon>Eukaryota</taxon>
        <taxon>Viridiplantae</taxon>
        <taxon>Streptophyta</taxon>
        <taxon>Embryophyta</taxon>
        <taxon>Tracheophyta</taxon>
        <taxon>Spermatophyta</taxon>
        <taxon>Magnoliopsida</taxon>
        <taxon>Liliopsida</taxon>
        <taxon>Asparagales</taxon>
        <taxon>Orchidaceae</taxon>
        <taxon>Vanilloideae</taxon>
        <taxon>Vanilleae</taxon>
        <taxon>Vanilla</taxon>
    </lineage>
</organism>
<dbReference type="Proteomes" id="UP000636800">
    <property type="component" value="Unassembled WGS sequence"/>
</dbReference>
<dbReference type="PANTHER" id="PTHR31807:SF2">
    <property type="entry name" value="PROTEIN SNOWY COTYLEDON 3"/>
    <property type="match status" value="1"/>
</dbReference>
<proteinExistence type="inferred from homology"/>
<dbReference type="PANTHER" id="PTHR31807">
    <property type="entry name" value="AUGMIN FAMILY MEMBER"/>
    <property type="match status" value="1"/>
</dbReference>
<evidence type="ECO:0000313" key="4">
    <source>
        <dbReference type="Proteomes" id="UP000636800"/>
    </source>
</evidence>
<name>A0A835QCM3_VANPL</name>
<dbReference type="Pfam" id="PF04484">
    <property type="entry name" value="QWRF"/>
    <property type="match status" value="1"/>
</dbReference>
<reference evidence="3 4" key="1">
    <citation type="journal article" date="2020" name="Nat. Food">
        <title>A phased Vanilla planifolia genome enables genetic improvement of flavour and production.</title>
        <authorList>
            <person name="Hasing T."/>
            <person name="Tang H."/>
            <person name="Brym M."/>
            <person name="Khazi F."/>
            <person name="Huang T."/>
            <person name="Chambers A.H."/>
        </authorList>
    </citation>
    <scope>NUCLEOTIDE SEQUENCE [LARGE SCALE GENOMIC DNA]</scope>
    <source>
        <tissue evidence="3">Leaf</tissue>
    </source>
</reference>
<dbReference type="GO" id="GO:0008017">
    <property type="term" value="F:microtubule binding"/>
    <property type="evidence" value="ECO:0007669"/>
    <property type="project" value="TreeGrafter"/>
</dbReference>
<comment type="caution">
    <text evidence="3">The sequence shown here is derived from an EMBL/GenBank/DDBJ whole genome shotgun (WGS) entry which is preliminary data.</text>
</comment>